<feature type="binding site" evidence="13">
    <location>
        <position position="41"/>
    </location>
    <ligand>
        <name>ATP</name>
        <dbReference type="ChEBI" id="CHEBI:30616"/>
    </ligand>
</feature>
<dbReference type="GO" id="GO:0070566">
    <property type="term" value="F:adenylyltransferase activity"/>
    <property type="evidence" value="ECO:0007669"/>
    <property type="project" value="InterPro"/>
</dbReference>
<dbReference type="Pfam" id="PF00899">
    <property type="entry name" value="ThiF"/>
    <property type="match status" value="1"/>
</dbReference>
<dbReference type="GO" id="GO:0046872">
    <property type="term" value="F:metal ion binding"/>
    <property type="evidence" value="ECO:0007669"/>
    <property type="project" value="UniProtKB-KW"/>
</dbReference>
<dbReference type="GO" id="GO:0005829">
    <property type="term" value="C:cytosol"/>
    <property type="evidence" value="ECO:0007669"/>
    <property type="project" value="UniProtKB-SubCell"/>
</dbReference>
<feature type="active site" description="Glycyl thioester intermediate; for adenylyltransferase activity" evidence="13">
    <location>
        <position position="189"/>
    </location>
</feature>
<dbReference type="GO" id="GO:0002143">
    <property type="term" value="P:tRNA wobble position uridine thiolation"/>
    <property type="evidence" value="ECO:0007669"/>
    <property type="project" value="InterPro"/>
</dbReference>
<dbReference type="EMBL" id="JAEVFJ010000026">
    <property type="protein sequence ID" value="KAH8094572.1"/>
    <property type="molecule type" value="Genomic_DNA"/>
</dbReference>
<keyword evidence="10 13" id="KW-0067">ATP-binding</keyword>
<evidence type="ECO:0000256" key="8">
    <source>
        <dbReference type="ARBA" id="ARBA00022786"/>
    </source>
</evidence>
<keyword evidence="4 13" id="KW-0819">tRNA processing</keyword>
<reference evidence="15" key="1">
    <citation type="journal article" date="2021" name="New Phytol.">
        <title>Evolutionary innovations through gain and loss of genes in the ectomycorrhizal Boletales.</title>
        <authorList>
            <person name="Wu G."/>
            <person name="Miyauchi S."/>
            <person name="Morin E."/>
            <person name="Kuo A."/>
            <person name="Drula E."/>
            <person name="Varga T."/>
            <person name="Kohler A."/>
            <person name="Feng B."/>
            <person name="Cao Y."/>
            <person name="Lipzen A."/>
            <person name="Daum C."/>
            <person name="Hundley H."/>
            <person name="Pangilinan J."/>
            <person name="Johnson J."/>
            <person name="Barry K."/>
            <person name="LaButti K."/>
            <person name="Ng V."/>
            <person name="Ahrendt S."/>
            <person name="Min B."/>
            <person name="Choi I.G."/>
            <person name="Park H."/>
            <person name="Plett J.M."/>
            <person name="Magnuson J."/>
            <person name="Spatafora J.W."/>
            <person name="Nagy L.G."/>
            <person name="Henrissat B."/>
            <person name="Grigoriev I.V."/>
            <person name="Yang Z.L."/>
            <person name="Xu J."/>
            <person name="Martin F.M."/>
        </authorList>
    </citation>
    <scope>NUCLEOTIDE SEQUENCE</scope>
    <source>
        <strain evidence="15">KKN 215</strain>
    </source>
</reference>
<evidence type="ECO:0000256" key="4">
    <source>
        <dbReference type="ARBA" id="ARBA00022694"/>
    </source>
</evidence>
<keyword evidence="11 13" id="KW-0511">Multifunctional enzyme</keyword>
<name>A0A8K0ULL8_9AGAR</name>
<comment type="cofactor">
    <cofactor evidence="13">
        <name>Zn(2+)</name>
        <dbReference type="ChEBI" id="CHEBI:29105"/>
    </cofactor>
    <text evidence="13">Binds 1 zinc ion per subunit.</text>
</comment>
<comment type="subcellular location">
    <subcellularLocation>
        <location evidence="1">Cytoplasm</location>
        <location evidence="1">Cytosol</location>
    </subcellularLocation>
</comment>
<dbReference type="OrthoDB" id="10261062at2759"/>
<dbReference type="HAMAP" id="MF_03049">
    <property type="entry name" value="MOCS3_Uba4"/>
    <property type="match status" value="1"/>
</dbReference>
<dbReference type="CDD" id="cd00757">
    <property type="entry name" value="ThiF_MoeB_HesA_family"/>
    <property type="match status" value="1"/>
</dbReference>
<feature type="binding site" evidence="13">
    <location>
        <position position="62"/>
    </location>
    <ligand>
        <name>ATP</name>
        <dbReference type="ChEBI" id="CHEBI:30616"/>
    </ligand>
</feature>
<evidence type="ECO:0000256" key="7">
    <source>
        <dbReference type="ARBA" id="ARBA00022741"/>
    </source>
</evidence>
<feature type="binding site" evidence="13">
    <location>
        <position position="247"/>
    </location>
    <ligand>
        <name>Zn(2+)</name>
        <dbReference type="ChEBI" id="CHEBI:29105"/>
    </ligand>
</feature>
<dbReference type="Gene3D" id="3.40.50.720">
    <property type="entry name" value="NAD(P)-binding Rossmann-like Domain"/>
    <property type="match status" value="1"/>
</dbReference>
<dbReference type="UniPathway" id="UPA00988"/>
<evidence type="ECO:0000256" key="13">
    <source>
        <dbReference type="HAMAP-Rule" id="MF_03049"/>
    </source>
</evidence>
<dbReference type="InterPro" id="IPR001763">
    <property type="entry name" value="Rhodanese-like_dom"/>
</dbReference>
<dbReference type="InterPro" id="IPR035985">
    <property type="entry name" value="Ubiquitin-activating_enz"/>
</dbReference>
<evidence type="ECO:0000313" key="15">
    <source>
        <dbReference type="EMBL" id="KAH8094572.1"/>
    </source>
</evidence>
<sequence>MSQLRLEDYRRYGRQLILDGIGLPGQVKLQSSSVVVVGAGGLGCPAIQYLAAAGVGTIGIIDHDVVELSNLQRQILHTEETIGVHKAISAALSAQRINPNIKVEPISSALLPENALELLKPYDVILDCTDNVPTRYLLSDTAVALGTPLVSGAAQKFDGQLCVYNLGKDGPCYRCLFPRPPAPELTGSCEEVGILGAVTGVIGNLQALEAIKLITGLNDGKASLLIYSALSSPPFRSIRLRSRKPTCAACGSEGNKVGTISSIDYITFCGGPRPDWEARGLGGGNLDTRISALDLKAVLDSGVKARILDVRSRTEFGICHLPDSINIPLNELTAKPPSEYADESSVVYVVCRLGNDSQLAVDALRGTAVQGIVKDLIGGLRAWAKDVDPSFPVY</sequence>
<dbReference type="Proteomes" id="UP000813824">
    <property type="component" value="Unassembled WGS sequence"/>
</dbReference>
<comment type="pathway">
    <text evidence="13">tRNA modification; 5-methoxycarbonylmethyl-2-thiouridine-tRNA biosynthesis.</text>
</comment>
<keyword evidence="3 13" id="KW-0808">Transferase</keyword>
<keyword evidence="5" id="KW-0548">Nucleotidyltransferase</keyword>
<keyword evidence="6 13" id="KW-0479">Metal-binding</keyword>
<dbReference type="FunFam" id="3.40.50.720:FF:000033">
    <property type="entry name" value="Adenylyltransferase and sulfurtransferase MOCS3"/>
    <property type="match status" value="1"/>
</dbReference>
<evidence type="ECO:0000256" key="1">
    <source>
        <dbReference type="ARBA" id="ARBA00004514"/>
    </source>
</evidence>
<feature type="binding site" evidence="13">
    <location>
        <position position="250"/>
    </location>
    <ligand>
        <name>Zn(2+)</name>
        <dbReference type="ChEBI" id="CHEBI:29105"/>
    </ligand>
</feature>
<keyword evidence="7 13" id="KW-0547">Nucleotide-binding</keyword>
<feature type="binding site" evidence="13">
    <location>
        <begin position="130"/>
        <end position="131"/>
    </location>
    <ligand>
        <name>ATP</name>
        <dbReference type="ChEBI" id="CHEBI:30616"/>
    </ligand>
</feature>
<dbReference type="InterPro" id="IPR000594">
    <property type="entry name" value="ThiF_NAD_FAD-bd"/>
</dbReference>
<evidence type="ECO:0000256" key="2">
    <source>
        <dbReference type="ARBA" id="ARBA00022490"/>
    </source>
</evidence>
<evidence type="ECO:0000256" key="6">
    <source>
        <dbReference type="ARBA" id="ARBA00022723"/>
    </source>
</evidence>
<dbReference type="NCBIfam" id="NF004281">
    <property type="entry name" value="PRK05690.1"/>
    <property type="match status" value="1"/>
</dbReference>
<feature type="domain" description="Rhodanese" evidence="14">
    <location>
        <begin position="301"/>
        <end position="392"/>
    </location>
</feature>
<keyword evidence="9 13" id="KW-0862">Zinc</keyword>
<evidence type="ECO:0000256" key="3">
    <source>
        <dbReference type="ARBA" id="ARBA00022679"/>
    </source>
</evidence>
<feature type="binding site" evidence="13">
    <location>
        <position position="172"/>
    </location>
    <ligand>
        <name>Zn(2+)</name>
        <dbReference type="ChEBI" id="CHEBI:29105"/>
    </ligand>
</feature>
<gene>
    <name evidence="13" type="primary">UBA4</name>
    <name evidence="15" type="ORF">BXZ70DRAFT_948062</name>
</gene>
<evidence type="ECO:0000256" key="5">
    <source>
        <dbReference type="ARBA" id="ARBA00022695"/>
    </source>
</evidence>
<dbReference type="InterPro" id="IPR036873">
    <property type="entry name" value="Rhodanese-like_dom_sf"/>
</dbReference>
<dbReference type="Pfam" id="PF00581">
    <property type="entry name" value="Rhodanese"/>
    <property type="match status" value="1"/>
</dbReference>
<dbReference type="SMART" id="SM00450">
    <property type="entry name" value="RHOD"/>
    <property type="match status" value="1"/>
</dbReference>
<dbReference type="SUPFAM" id="SSF69572">
    <property type="entry name" value="Activating enzymes of the ubiquitin-like proteins"/>
    <property type="match status" value="1"/>
</dbReference>
<evidence type="ECO:0000256" key="11">
    <source>
        <dbReference type="ARBA" id="ARBA00023268"/>
    </source>
</evidence>
<dbReference type="GO" id="GO:0004792">
    <property type="term" value="F:thiosulfate-cyanide sulfurtransferase activity"/>
    <property type="evidence" value="ECO:0007669"/>
    <property type="project" value="TreeGrafter"/>
</dbReference>
<evidence type="ECO:0000256" key="12">
    <source>
        <dbReference type="ARBA" id="ARBA00075323"/>
    </source>
</evidence>
<dbReference type="PROSITE" id="PS50206">
    <property type="entry name" value="RHODANESE_3"/>
    <property type="match status" value="1"/>
</dbReference>
<accession>A0A8K0ULL8</accession>
<dbReference type="Gene3D" id="3.40.250.10">
    <property type="entry name" value="Rhodanese-like domain"/>
    <property type="match status" value="1"/>
</dbReference>
<comment type="caution">
    <text evidence="15">The sequence shown here is derived from an EMBL/GenBank/DDBJ whole genome shotgun (WGS) entry which is preliminary data.</text>
</comment>
<protein>
    <recommendedName>
        <fullName evidence="12">Needs CLA4 to survive protein 3</fullName>
    </recommendedName>
</protein>
<keyword evidence="16" id="KW-1185">Reference proteome</keyword>
<proteinExistence type="inferred from homology"/>
<organism evidence="15 16">
    <name type="scientific">Cristinia sonorae</name>
    <dbReference type="NCBI Taxonomy" id="1940300"/>
    <lineage>
        <taxon>Eukaryota</taxon>
        <taxon>Fungi</taxon>
        <taxon>Dikarya</taxon>
        <taxon>Basidiomycota</taxon>
        <taxon>Agaricomycotina</taxon>
        <taxon>Agaricomycetes</taxon>
        <taxon>Agaricomycetidae</taxon>
        <taxon>Agaricales</taxon>
        <taxon>Pleurotineae</taxon>
        <taxon>Stephanosporaceae</taxon>
        <taxon>Cristinia</taxon>
    </lineage>
</organism>
<dbReference type="AlphaFoldDB" id="A0A8K0ULL8"/>
<feature type="binding site" evidence="13">
    <location>
        <begin position="69"/>
        <end position="73"/>
    </location>
    <ligand>
        <name>ATP</name>
        <dbReference type="ChEBI" id="CHEBI:30616"/>
    </ligand>
</feature>
<feature type="binding site" evidence="13">
    <location>
        <position position="175"/>
    </location>
    <ligand>
        <name>Zn(2+)</name>
        <dbReference type="ChEBI" id="CHEBI:29105"/>
    </ligand>
</feature>
<keyword evidence="2 13" id="KW-0963">Cytoplasm</keyword>
<dbReference type="FunFam" id="3.40.250.10:FF:000014">
    <property type="entry name" value="Adenylyltransferase and sulfurtransferase MOCS3"/>
    <property type="match status" value="1"/>
</dbReference>
<evidence type="ECO:0000256" key="9">
    <source>
        <dbReference type="ARBA" id="ARBA00022833"/>
    </source>
</evidence>
<dbReference type="InterPro" id="IPR045886">
    <property type="entry name" value="ThiF/MoeB/HesA"/>
</dbReference>
<feature type="binding site" evidence="13">
    <location>
        <position position="86"/>
    </location>
    <ligand>
        <name>ATP</name>
        <dbReference type="ChEBI" id="CHEBI:30616"/>
    </ligand>
</feature>
<dbReference type="GO" id="GO:0042292">
    <property type="term" value="F:URM1 activating enzyme activity"/>
    <property type="evidence" value="ECO:0007669"/>
    <property type="project" value="TreeGrafter"/>
</dbReference>
<evidence type="ECO:0000313" key="16">
    <source>
        <dbReference type="Proteomes" id="UP000813824"/>
    </source>
</evidence>
<evidence type="ECO:0000259" key="14">
    <source>
        <dbReference type="PROSITE" id="PS50206"/>
    </source>
</evidence>
<keyword evidence="8" id="KW-0833">Ubl conjugation pathway</keyword>
<comment type="similarity">
    <text evidence="13">In the N-terminal section; belongs to the HesA/MoeB/ThiF family. UBA4 subfamily.</text>
</comment>
<dbReference type="GO" id="GO:0032447">
    <property type="term" value="P:protein urmylation"/>
    <property type="evidence" value="ECO:0007669"/>
    <property type="project" value="TreeGrafter"/>
</dbReference>
<feature type="active site" description="Cysteine persulfide intermediate; for sulfurtransferase activity" evidence="13">
    <location>
        <position position="351"/>
    </location>
</feature>
<dbReference type="InterPro" id="IPR028885">
    <property type="entry name" value="MOCS3/Uba4"/>
</dbReference>
<dbReference type="PANTHER" id="PTHR10953:SF102">
    <property type="entry name" value="ADENYLYLTRANSFERASE AND SULFURTRANSFERASE MOCS3"/>
    <property type="match status" value="1"/>
</dbReference>
<evidence type="ECO:0000256" key="10">
    <source>
        <dbReference type="ARBA" id="ARBA00022840"/>
    </source>
</evidence>
<dbReference type="GO" id="GO:0005524">
    <property type="term" value="F:ATP binding"/>
    <property type="evidence" value="ECO:0007669"/>
    <property type="project" value="UniProtKB-KW"/>
</dbReference>
<dbReference type="PANTHER" id="PTHR10953">
    <property type="entry name" value="UBIQUITIN-ACTIVATING ENZYME E1"/>
    <property type="match status" value="1"/>
</dbReference>